<keyword evidence="4" id="KW-1003">Cell membrane</keyword>
<evidence type="ECO:0000256" key="11">
    <source>
        <dbReference type="ARBA" id="ARBA00022777"/>
    </source>
</evidence>
<evidence type="ECO:0000256" key="6">
    <source>
        <dbReference type="ARBA" id="ARBA00022553"/>
    </source>
</evidence>
<evidence type="ECO:0000256" key="3">
    <source>
        <dbReference type="ARBA" id="ARBA00012438"/>
    </source>
</evidence>
<keyword evidence="6" id="KW-0597">Phosphoprotein</keyword>
<keyword evidence="5" id="KW-0997">Cell inner membrane</keyword>
<dbReference type="SUPFAM" id="SSF55785">
    <property type="entry name" value="PYP-like sensor domain (PAS domain)"/>
    <property type="match status" value="5"/>
</dbReference>
<feature type="domain" description="PAC" evidence="17">
    <location>
        <begin position="590"/>
        <end position="642"/>
    </location>
</feature>
<evidence type="ECO:0000256" key="5">
    <source>
        <dbReference type="ARBA" id="ARBA00022519"/>
    </source>
</evidence>
<evidence type="ECO:0000256" key="10">
    <source>
        <dbReference type="ARBA" id="ARBA00022741"/>
    </source>
</evidence>
<evidence type="ECO:0000256" key="12">
    <source>
        <dbReference type="ARBA" id="ARBA00022989"/>
    </source>
</evidence>
<organism evidence="18 19">
    <name type="scientific">Geotalea uraniireducens (strain Rf4)</name>
    <name type="common">Geobacter uraniireducens</name>
    <dbReference type="NCBI Taxonomy" id="351605"/>
    <lineage>
        <taxon>Bacteria</taxon>
        <taxon>Pseudomonadati</taxon>
        <taxon>Thermodesulfobacteriota</taxon>
        <taxon>Desulfuromonadia</taxon>
        <taxon>Geobacterales</taxon>
        <taxon>Geobacteraceae</taxon>
        <taxon>Geotalea</taxon>
    </lineage>
</organism>
<keyword evidence="19" id="KW-1185">Reference proteome</keyword>
<dbReference type="GO" id="GO:0000166">
    <property type="term" value="F:nucleotide binding"/>
    <property type="evidence" value="ECO:0007669"/>
    <property type="project" value="UniProtKB-KW"/>
</dbReference>
<dbReference type="SMART" id="SM00091">
    <property type="entry name" value="PAS"/>
    <property type="match status" value="5"/>
</dbReference>
<keyword evidence="8 15" id="KW-0812">Transmembrane</keyword>
<dbReference type="Pfam" id="PF13426">
    <property type="entry name" value="PAS_9"/>
    <property type="match status" value="3"/>
</dbReference>
<evidence type="ECO:0000259" key="17">
    <source>
        <dbReference type="PROSITE" id="PS50113"/>
    </source>
</evidence>
<evidence type="ECO:0000256" key="8">
    <source>
        <dbReference type="ARBA" id="ARBA00022692"/>
    </source>
</evidence>
<dbReference type="Pfam" id="PF08447">
    <property type="entry name" value="PAS_3"/>
    <property type="match status" value="1"/>
</dbReference>
<keyword evidence="7" id="KW-0808">Transferase</keyword>
<dbReference type="HOGENOM" id="CLU_014880_0_0_7"/>
<feature type="domain" description="PAS" evidence="16">
    <location>
        <begin position="789"/>
        <end position="834"/>
    </location>
</feature>
<keyword evidence="9" id="KW-0677">Repeat</keyword>
<keyword evidence="12 15" id="KW-1133">Transmembrane helix</keyword>
<dbReference type="InterPro" id="IPR013655">
    <property type="entry name" value="PAS_fold_3"/>
</dbReference>
<evidence type="ECO:0000259" key="16">
    <source>
        <dbReference type="PROSITE" id="PS50112"/>
    </source>
</evidence>
<keyword evidence="14" id="KW-0175">Coiled coil</keyword>
<dbReference type="InterPro" id="IPR052162">
    <property type="entry name" value="Sensor_kinase/Photoreceptor"/>
</dbReference>
<evidence type="ECO:0000256" key="14">
    <source>
        <dbReference type="SAM" id="Coils"/>
    </source>
</evidence>
<evidence type="ECO:0000256" key="2">
    <source>
        <dbReference type="ARBA" id="ARBA00004429"/>
    </source>
</evidence>
<name>A5GBZ1_GEOUR</name>
<dbReference type="InterPro" id="IPR001610">
    <property type="entry name" value="PAC"/>
</dbReference>
<dbReference type="FunFam" id="2.10.70.100:FF:000001">
    <property type="entry name" value="Sensory transduction histidine kinase"/>
    <property type="match status" value="1"/>
</dbReference>
<proteinExistence type="predicted"/>
<feature type="domain" description="PAC" evidence="17">
    <location>
        <begin position="337"/>
        <end position="389"/>
    </location>
</feature>
<accession>A5GBZ1</accession>
<keyword evidence="13 15" id="KW-0472">Membrane</keyword>
<dbReference type="InterPro" id="IPR000014">
    <property type="entry name" value="PAS"/>
</dbReference>
<keyword evidence="10" id="KW-0547">Nucleotide-binding</keyword>
<dbReference type="PANTHER" id="PTHR43304">
    <property type="entry name" value="PHYTOCHROME-LIKE PROTEIN CPH1"/>
    <property type="match status" value="1"/>
</dbReference>
<reference evidence="18 19" key="1">
    <citation type="submission" date="2007-05" db="EMBL/GenBank/DDBJ databases">
        <title>Complete sequence of Geobacter uraniireducens Rf4.</title>
        <authorList>
            <consortium name="US DOE Joint Genome Institute"/>
            <person name="Copeland A."/>
            <person name="Lucas S."/>
            <person name="Lapidus A."/>
            <person name="Barry K."/>
            <person name="Detter J.C."/>
            <person name="Glavina del Rio T."/>
            <person name="Hammon N."/>
            <person name="Israni S."/>
            <person name="Dalin E."/>
            <person name="Tice H."/>
            <person name="Pitluck S."/>
            <person name="Chertkov O."/>
            <person name="Brettin T."/>
            <person name="Bruce D."/>
            <person name="Han C."/>
            <person name="Schmutz J."/>
            <person name="Larimer F."/>
            <person name="Land M."/>
            <person name="Hauser L."/>
            <person name="Kyrpides N."/>
            <person name="Mikhailova N."/>
            <person name="Shelobolina E."/>
            <person name="Aklujkar M."/>
            <person name="Lovley D."/>
            <person name="Richardson P."/>
        </authorList>
    </citation>
    <scope>NUCLEOTIDE SEQUENCE [LARGE SCALE GENOMIC DNA]</scope>
    <source>
        <strain evidence="18 19">Rf4</strain>
    </source>
</reference>
<dbReference type="InterPro" id="IPR000700">
    <property type="entry name" value="PAS-assoc_C"/>
</dbReference>
<evidence type="ECO:0000256" key="15">
    <source>
        <dbReference type="SAM" id="Phobius"/>
    </source>
</evidence>
<dbReference type="Proteomes" id="UP000006695">
    <property type="component" value="Chromosome"/>
</dbReference>
<evidence type="ECO:0000313" key="19">
    <source>
        <dbReference type="Proteomes" id="UP000006695"/>
    </source>
</evidence>
<dbReference type="FunFam" id="3.30.450.20:FF:000088">
    <property type="entry name" value="Sensory transduction histidine kinase"/>
    <property type="match status" value="1"/>
</dbReference>
<evidence type="ECO:0000313" key="18">
    <source>
        <dbReference type="EMBL" id="ABQ24899.1"/>
    </source>
</evidence>
<dbReference type="PROSITE" id="PS50112">
    <property type="entry name" value="PAS"/>
    <property type="match status" value="3"/>
</dbReference>
<dbReference type="EC" id="2.7.13.3" evidence="3"/>
<sequence length="914" mass="103170">MVDLKKKRFPRPHWEYYALLAAFIWTLSLAASFAWNVHQGKRGTLEAAQVQARSLFRKDVMYRRWNAGHGGVYVPVTPEVQPNPYLSGVPDREIRTPSGRLLTLINPAYMTRQVHALERGGYGIRSHITSLTPIRPQNAPDSWEISALKAFSHGSKEVSSVEQLDGKPHLRFMQPLIAEEPCLKCHAKQGYRDGDVYGGISVSISLEPFLAIERDHLLPLVVGHVFVYLFGIAGLGIGVVRIRRSENERIRVEDALRRALELSGIVLDATHDAICIINAADFKIVGANHVFLKEVGMNEEDVLGKTCHGATHNSCEPCAPPDHTCPLQATISTGTGSVAEHVHYSKQGEKLYVEVSTYPIFDELGKINRVLHVARDISERKRAEESLRESENRYRAIFENTGAATIIVDEDATIFMANKEFEQLSGYFKEEVDGVKCWTDFVCRDDLDKMLEYHRLRRLDPDAAPRNYEFRFLAAGNIVKDVSANWTMIPGTNKSVGSFLDITGHKRIEKALRESEASLAMAQKIAHLGSWEWDVEADAFKWSDEMYRICGMDPRVFTVTYEAFLDMVHPLDKEAVNRAVNEALYAQKAYRIDYRIVLPDGSVRMVDGQGEVTFDEAGKPIRMVGTTQDVTWRKEAEEALRKSEEKFSKAFHASPDWIVITNAADGKYIEVNEAFLEITGYGRDEVIGHTSIEMGIWFDPRDRILMLKLLNEHGLVRNLEVSFCIKSGELRTMLWSADVIEYNNTACLIAIARDVTEQRHLEKELLKSQAQLYMKHEELKNLFNQMETIRREWEQTLDCIADMFILTDHEGRIKRFNRAVEDFTGKTHRDIVGREWGAFLAEHGLQANADKPGVEIYNGSADKWLVFNLYPYADPFGTGNTGVVITIHDASATRMAAKAMGDARGDAEGNPSAV</sequence>
<dbReference type="RefSeq" id="WP_011937623.1">
    <property type="nucleotide sequence ID" value="NC_009483.1"/>
</dbReference>
<protein>
    <recommendedName>
        <fullName evidence="3">histidine kinase</fullName>
        <ecNumber evidence="3">2.7.13.3</ecNumber>
    </recommendedName>
</protein>
<gene>
    <name evidence="18" type="ordered locus">Gura_0687</name>
</gene>
<feature type="transmembrane region" description="Helical" evidence="15">
    <location>
        <begin position="217"/>
        <end position="240"/>
    </location>
</feature>
<dbReference type="InterPro" id="IPR021796">
    <property type="entry name" value="Tll0287-like_dom"/>
</dbReference>
<dbReference type="GO" id="GO:0005886">
    <property type="term" value="C:plasma membrane"/>
    <property type="evidence" value="ECO:0007669"/>
    <property type="project" value="UniProtKB-SubCell"/>
</dbReference>
<evidence type="ECO:0000256" key="13">
    <source>
        <dbReference type="ARBA" id="ARBA00023136"/>
    </source>
</evidence>
<dbReference type="Gene3D" id="3.30.450.290">
    <property type="match status" value="1"/>
</dbReference>
<evidence type="ECO:0000256" key="4">
    <source>
        <dbReference type="ARBA" id="ARBA00022475"/>
    </source>
</evidence>
<feature type="domain" description="PAS" evidence="16">
    <location>
        <begin position="390"/>
        <end position="458"/>
    </location>
</feature>
<feature type="domain" description="PAS" evidence="16">
    <location>
        <begin position="643"/>
        <end position="712"/>
    </location>
</feature>
<dbReference type="InterPro" id="IPR035965">
    <property type="entry name" value="PAS-like_dom_sf"/>
</dbReference>
<keyword evidence="11" id="KW-0418">Kinase</keyword>
<dbReference type="Pfam" id="PF11845">
    <property type="entry name" value="Tll0287-like"/>
    <property type="match status" value="1"/>
</dbReference>
<dbReference type="Gene3D" id="2.10.70.100">
    <property type="match status" value="1"/>
</dbReference>
<dbReference type="OrthoDB" id="9787818at2"/>
<dbReference type="AlphaFoldDB" id="A5GBZ1"/>
<dbReference type="PROSITE" id="PS50113">
    <property type="entry name" value="PAC"/>
    <property type="match status" value="2"/>
</dbReference>
<dbReference type="Pfam" id="PF13188">
    <property type="entry name" value="PAS_8"/>
    <property type="match status" value="1"/>
</dbReference>
<dbReference type="CDD" id="cd00130">
    <property type="entry name" value="PAS"/>
    <property type="match status" value="5"/>
</dbReference>
<evidence type="ECO:0000256" key="1">
    <source>
        <dbReference type="ARBA" id="ARBA00000085"/>
    </source>
</evidence>
<feature type="coiled-coil region" evidence="14">
    <location>
        <begin position="373"/>
        <end position="400"/>
    </location>
</feature>
<dbReference type="SMART" id="SM00086">
    <property type="entry name" value="PAC"/>
    <property type="match status" value="4"/>
</dbReference>
<evidence type="ECO:0000256" key="9">
    <source>
        <dbReference type="ARBA" id="ARBA00022737"/>
    </source>
</evidence>
<dbReference type="EMBL" id="CP000698">
    <property type="protein sequence ID" value="ABQ24899.1"/>
    <property type="molecule type" value="Genomic_DNA"/>
</dbReference>
<dbReference type="KEGG" id="gur:Gura_0687"/>
<comment type="catalytic activity">
    <reaction evidence="1">
        <text>ATP + protein L-histidine = ADP + protein N-phospho-L-histidine.</text>
        <dbReference type="EC" id="2.7.13.3"/>
    </reaction>
</comment>
<dbReference type="PANTHER" id="PTHR43304:SF1">
    <property type="entry name" value="PAC DOMAIN-CONTAINING PROTEIN"/>
    <property type="match status" value="1"/>
</dbReference>
<evidence type="ECO:0000256" key="7">
    <source>
        <dbReference type="ARBA" id="ARBA00022679"/>
    </source>
</evidence>
<comment type="subcellular location">
    <subcellularLocation>
        <location evidence="2">Cell inner membrane</location>
        <topology evidence="2">Multi-pass membrane protein</topology>
    </subcellularLocation>
</comment>
<dbReference type="STRING" id="351605.Gura_0687"/>
<dbReference type="NCBIfam" id="TIGR00229">
    <property type="entry name" value="sensory_box"/>
    <property type="match status" value="5"/>
</dbReference>
<dbReference type="Gene3D" id="3.30.450.20">
    <property type="entry name" value="PAS domain"/>
    <property type="match status" value="5"/>
</dbReference>
<dbReference type="GO" id="GO:0004673">
    <property type="term" value="F:protein histidine kinase activity"/>
    <property type="evidence" value="ECO:0007669"/>
    <property type="project" value="UniProtKB-EC"/>
</dbReference>